<feature type="transmembrane region" description="Helical" evidence="1">
    <location>
        <begin position="186"/>
        <end position="204"/>
    </location>
</feature>
<feature type="transmembrane region" description="Helical" evidence="1">
    <location>
        <begin position="124"/>
        <end position="145"/>
    </location>
</feature>
<name>A0ABQ1PMG7_9GAMM</name>
<dbReference type="EMBL" id="BMFF01000003">
    <property type="protein sequence ID" value="GGC99829.1"/>
    <property type="molecule type" value="Genomic_DNA"/>
</dbReference>
<feature type="transmembrane region" description="Helical" evidence="1">
    <location>
        <begin position="6"/>
        <end position="22"/>
    </location>
</feature>
<protein>
    <submittedName>
        <fullName evidence="2">Uncharacterized protein</fullName>
    </submittedName>
</protein>
<organism evidence="2 3">
    <name type="scientific">Halopseudomonas salina</name>
    <dbReference type="NCBI Taxonomy" id="1323744"/>
    <lineage>
        <taxon>Bacteria</taxon>
        <taxon>Pseudomonadati</taxon>
        <taxon>Pseudomonadota</taxon>
        <taxon>Gammaproteobacteria</taxon>
        <taxon>Pseudomonadales</taxon>
        <taxon>Pseudomonadaceae</taxon>
        <taxon>Halopseudomonas</taxon>
    </lineage>
</organism>
<evidence type="ECO:0000256" key="1">
    <source>
        <dbReference type="SAM" id="Phobius"/>
    </source>
</evidence>
<keyword evidence="3" id="KW-1185">Reference proteome</keyword>
<reference evidence="3" key="1">
    <citation type="journal article" date="2019" name="Int. J. Syst. Evol. Microbiol.">
        <title>The Global Catalogue of Microorganisms (GCM) 10K type strain sequencing project: providing services to taxonomists for standard genome sequencing and annotation.</title>
        <authorList>
            <consortium name="The Broad Institute Genomics Platform"/>
            <consortium name="The Broad Institute Genome Sequencing Center for Infectious Disease"/>
            <person name="Wu L."/>
            <person name="Ma J."/>
        </authorList>
    </citation>
    <scope>NUCLEOTIDE SEQUENCE [LARGE SCALE GENOMIC DNA]</scope>
    <source>
        <strain evidence="3">CGMCC 1.12482</strain>
    </source>
</reference>
<accession>A0ABQ1PMG7</accession>
<sequence length="223" mass="23959">MTAIVYVLLGASALGLCVWLWRHRVGRREGARGAITAGLVALVLVASSALPLAFVQWDMVGKSVEHAQRIMGLAAQHMSLPLLGFACLYLASGWRWQPVIWSRIILGILAFYELSRYLEWQTGYLWLLTLIGAVGLAASGLLNIGRDRRVGILCLAAIVCLLAPTLISGLTGQLPLLSLLDASSHASWLIPGFIAAGMAVGVLAEQAHNDSQNQPEHETPSES</sequence>
<proteinExistence type="predicted"/>
<gene>
    <name evidence="2" type="ORF">GCM10007418_18880</name>
</gene>
<dbReference type="Proteomes" id="UP000638188">
    <property type="component" value="Unassembled WGS sequence"/>
</dbReference>
<feature type="transmembrane region" description="Helical" evidence="1">
    <location>
        <begin position="74"/>
        <end position="92"/>
    </location>
</feature>
<keyword evidence="1" id="KW-0472">Membrane</keyword>
<comment type="caution">
    <text evidence="2">The sequence shown here is derived from an EMBL/GenBank/DDBJ whole genome shotgun (WGS) entry which is preliminary data.</text>
</comment>
<evidence type="ECO:0000313" key="2">
    <source>
        <dbReference type="EMBL" id="GGC99829.1"/>
    </source>
</evidence>
<dbReference type="RefSeq" id="WP_150278364.1">
    <property type="nucleotide sequence ID" value="NZ_BMFF01000003.1"/>
</dbReference>
<feature type="transmembrane region" description="Helical" evidence="1">
    <location>
        <begin position="99"/>
        <end position="118"/>
    </location>
</feature>
<keyword evidence="1" id="KW-0812">Transmembrane</keyword>
<keyword evidence="1" id="KW-1133">Transmembrane helix</keyword>
<evidence type="ECO:0000313" key="3">
    <source>
        <dbReference type="Proteomes" id="UP000638188"/>
    </source>
</evidence>
<feature type="transmembrane region" description="Helical" evidence="1">
    <location>
        <begin position="152"/>
        <end position="174"/>
    </location>
</feature>
<feature type="transmembrane region" description="Helical" evidence="1">
    <location>
        <begin position="34"/>
        <end position="54"/>
    </location>
</feature>